<dbReference type="SUPFAM" id="SSF48452">
    <property type="entry name" value="TPR-like"/>
    <property type="match status" value="1"/>
</dbReference>
<dbReference type="Proteomes" id="UP000193560">
    <property type="component" value="Unassembled WGS sequence"/>
</dbReference>
<protein>
    <recommendedName>
        <fullName evidence="2">Anaphase-promoting complex subunit 5</fullName>
    </recommendedName>
    <alternativeName>
        <fullName evidence="7">Cyclosome subunit 5</fullName>
    </alternativeName>
</protein>
<dbReference type="GO" id="GO:0031145">
    <property type="term" value="P:anaphase-promoting complex-dependent catabolic process"/>
    <property type="evidence" value="ECO:0007669"/>
    <property type="project" value="TreeGrafter"/>
</dbReference>
<evidence type="ECO:0000259" key="9">
    <source>
        <dbReference type="Pfam" id="PF12862"/>
    </source>
</evidence>
<feature type="domain" description="Anaphase-promoting complex subunit 5" evidence="9">
    <location>
        <begin position="272"/>
        <end position="358"/>
    </location>
</feature>
<evidence type="ECO:0000256" key="4">
    <source>
        <dbReference type="ARBA" id="ARBA00022776"/>
    </source>
</evidence>
<evidence type="ECO:0000256" key="8">
    <source>
        <dbReference type="ARBA" id="ARBA00045696"/>
    </source>
</evidence>
<organism evidence="10 11">
    <name type="scientific">Absidia repens</name>
    <dbReference type="NCBI Taxonomy" id="90262"/>
    <lineage>
        <taxon>Eukaryota</taxon>
        <taxon>Fungi</taxon>
        <taxon>Fungi incertae sedis</taxon>
        <taxon>Mucoromycota</taxon>
        <taxon>Mucoromycotina</taxon>
        <taxon>Mucoromycetes</taxon>
        <taxon>Mucorales</taxon>
        <taxon>Cunninghamellaceae</taxon>
        <taxon>Absidia</taxon>
    </lineage>
</organism>
<dbReference type="InterPro" id="IPR037679">
    <property type="entry name" value="Apc5"/>
</dbReference>
<dbReference type="GO" id="GO:0045842">
    <property type="term" value="P:positive regulation of mitotic metaphase/anaphase transition"/>
    <property type="evidence" value="ECO:0007669"/>
    <property type="project" value="TreeGrafter"/>
</dbReference>
<keyword evidence="4" id="KW-0498">Mitosis</keyword>
<evidence type="ECO:0000256" key="6">
    <source>
        <dbReference type="ARBA" id="ARBA00023306"/>
    </source>
</evidence>
<dbReference type="AlphaFoldDB" id="A0A1X2IUM4"/>
<gene>
    <name evidence="10" type="ORF">BCR42DRAFT_406249</name>
</gene>
<keyword evidence="3" id="KW-0132">Cell division</keyword>
<evidence type="ECO:0000313" key="10">
    <source>
        <dbReference type="EMBL" id="ORZ22470.1"/>
    </source>
</evidence>
<dbReference type="GO" id="GO:0070979">
    <property type="term" value="P:protein K11-linked ubiquitination"/>
    <property type="evidence" value="ECO:0007669"/>
    <property type="project" value="TreeGrafter"/>
</dbReference>
<evidence type="ECO:0000256" key="5">
    <source>
        <dbReference type="ARBA" id="ARBA00022786"/>
    </source>
</evidence>
<comment type="similarity">
    <text evidence="1">Belongs to the APC5 family.</text>
</comment>
<dbReference type="InterPro" id="IPR011990">
    <property type="entry name" value="TPR-like_helical_dom_sf"/>
</dbReference>
<dbReference type="EMBL" id="MCGE01000004">
    <property type="protein sequence ID" value="ORZ22470.1"/>
    <property type="molecule type" value="Genomic_DNA"/>
</dbReference>
<keyword evidence="11" id="KW-1185">Reference proteome</keyword>
<evidence type="ECO:0000256" key="3">
    <source>
        <dbReference type="ARBA" id="ARBA00022618"/>
    </source>
</evidence>
<name>A0A1X2IUM4_9FUNG</name>
<dbReference type="InterPro" id="IPR026000">
    <property type="entry name" value="Apc5_dom"/>
</dbReference>
<dbReference type="STRING" id="90262.A0A1X2IUM4"/>
<keyword evidence="5" id="KW-0833">Ubl conjugation pathway</keyword>
<feature type="domain" description="Anaphase-promoting complex subunit 5" evidence="9">
    <location>
        <begin position="561"/>
        <end position="626"/>
    </location>
</feature>
<evidence type="ECO:0000313" key="11">
    <source>
        <dbReference type="Proteomes" id="UP000193560"/>
    </source>
</evidence>
<dbReference type="OrthoDB" id="2504561at2759"/>
<dbReference type="Gene3D" id="1.25.40.10">
    <property type="entry name" value="Tetratricopeptide repeat domain"/>
    <property type="match status" value="2"/>
</dbReference>
<proteinExistence type="inferred from homology"/>
<accession>A0A1X2IUM4</accession>
<comment type="function">
    <text evidence="8">Component of the anaphase promoting complex/cyclosome (APC/C), a cell cycle-regulated E3 ubiquitin ligase that controls progression through mitosis and the G1 phase of the cell cycle. The APC/C complex acts by mediating ubiquitination and subsequent degradation of target proteins: it mainly mediates the formation of 'Lys-11'-linked polyubiquitin chains and, to a lower extent, the formation of 'Lys-48'- and 'Lys-63'-linked polyubiquitin chains. The APC/C complex catalyzes assembly of branched 'Lys-11'-/'Lys-48'-linked branched ubiquitin chains on target proteins.</text>
</comment>
<dbReference type="Pfam" id="PF12862">
    <property type="entry name" value="ANAPC5"/>
    <property type="match status" value="2"/>
</dbReference>
<dbReference type="UniPathway" id="UPA00143"/>
<comment type="caution">
    <text evidence="10">The sequence shown here is derived from an EMBL/GenBank/DDBJ whole genome shotgun (WGS) entry which is preliminary data.</text>
</comment>
<keyword evidence="6" id="KW-0131">Cell cycle</keyword>
<evidence type="ECO:0000256" key="2">
    <source>
        <dbReference type="ARBA" id="ARBA00016066"/>
    </source>
</evidence>
<evidence type="ECO:0000256" key="1">
    <source>
        <dbReference type="ARBA" id="ARBA00007450"/>
    </source>
</evidence>
<dbReference type="GO" id="GO:0005680">
    <property type="term" value="C:anaphase-promoting complex"/>
    <property type="evidence" value="ECO:0007669"/>
    <property type="project" value="InterPro"/>
</dbReference>
<dbReference type="PANTHER" id="PTHR12830:SF9">
    <property type="entry name" value="ANAPHASE-PROMOTING COMPLEX SUBUNIT 5"/>
    <property type="match status" value="1"/>
</dbReference>
<dbReference type="PANTHER" id="PTHR12830">
    <property type="entry name" value="ANAPHASE-PROMOTING COMPLEX SUBUNIT 5"/>
    <property type="match status" value="1"/>
</dbReference>
<reference evidence="10 11" key="1">
    <citation type="submission" date="2016-07" db="EMBL/GenBank/DDBJ databases">
        <title>Pervasive Adenine N6-methylation of Active Genes in Fungi.</title>
        <authorList>
            <consortium name="DOE Joint Genome Institute"/>
            <person name="Mondo S.J."/>
            <person name="Dannebaum R.O."/>
            <person name="Kuo R.C."/>
            <person name="Labutti K."/>
            <person name="Haridas S."/>
            <person name="Kuo A."/>
            <person name="Salamov A."/>
            <person name="Ahrendt S.R."/>
            <person name="Lipzen A."/>
            <person name="Sullivan W."/>
            <person name="Andreopoulos W.B."/>
            <person name="Clum A."/>
            <person name="Lindquist E."/>
            <person name="Daum C."/>
            <person name="Ramamoorthy G.K."/>
            <person name="Gryganskyi A."/>
            <person name="Culley D."/>
            <person name="Magnuson J.K."/>
            <person name="James T.Y."/>
            <person name="O'Malley M.A."/>
            <person name="Stajich J.E."/>
            <person name="Spatafora J.W."/>
            <person name="Visel A."/>
            <person name="Grigoriev I.V."/>
        </authorList>
    </citation>
    <scope>NUCLEOTIDE SEQUENCE [LARGE SCALE GENOMIC DNA]</scope>
    <source>
        <strain evidence="10 11">NRRL 1336</strain>
    </source>
</reference>
<sequence>MKRSIDVIEDDVSIGPIIRTQLITPFKIVLLYMIYEFCRFQMFPHRIIPKAVVYLVQEVLKNKEADTEPVLQDIFDVLLTFEEAPANTATVETLRSKLLGIEYPDSLFQFMYSLIDIMEEKLDETGTEITILDGASVFGLFVRRCRIEYFQSTVQETNVIFEIYRAYVTQTTDNRSLESLLTDENNNNNKWTAYADKDSPTSGHPTRTRQHAIEKVPLPQMGGWVSVNQIDKFLTRQAELIEKTGTSDISPTLLHQYLVHLQKNAPDINKIYQVRFLNYIRTGEYEGAVSNLHRFFAYCFSTKGTPMYHYALLNLGVLEAKFGHSRAALYALEEAVKAARECQDDDCLNEIRSWIYYVKGALNDQYRITDKVEITTGGKPEQMGNSIYLHSIYKLSQAQGMLQRGDPPAIVFGTLFQCNIQASMHSIGYIGLPYNMIKFKTWKHYGNSVLSETYMKMALQENEGTMDDREKMFLMASEMYYINGEYSVAMGYLEDFAKLHPEQTAMSLEWKQAYLKVQARLDPTHALQNTLDGQLQHLDLLQPEKRQRYFETLHKQAEHYVTQEDYETALRILEDVYQALKDSDHVSLLAKNLTLRAQLYLDNGKVETAVEILEESLTTSKKAHDAFNYYQAAMKLANGYLELSNDTEKALYLIECSTPNVSLCFKNQEQKRKDPSYSLNHLFLDFVIGISRTGI</sequence>
<dbReference type="GO" id="GO:0051301">
    <property type="term" value="P:cell division"/>
    <property type="evidence" value="ECO:0007669"/>
    <property type="project" value="UniProtKB-KW"/>
</dbReference>
<evidence type="ECO:0000256" key="7">
    <source>
        <dbReference type="ARBA" id="ARBA00031069"/>
    </source>
</evidence>